<keyword evidence="2 5" id="KW-0489">Methyltransferase</keyword>
<comment type="caution">
    <text evidence="5">The sequence shown here is derived from an EMBL/GenBank/DDBJ whole genome shotgun (WGS) entry which is preliminary data.</text>
</comment>
<name>A0A397T5U4_9GLOM</name>
<dbReference type="Pfam" id="PF08241">
    <property type="entry name" value="Methyltransf_11"/>
    <property type="match status" value="1"/>
</dbReference>
<dbReference type="InterPro" id="IPR051052">
    <property type="entry name" value="Diverse_substrate_MTase"/>
</dbReference>
<accession>A0A397T5U4</accession>
<dbReference type="PANTHER" id="PTHR44942">
    <property type="entry name" value="METHYLTRANSF_11 DOMAIN-CONTAINING PROTEIN"/>
    <property type="match status" value="1"/>
</dbReference>
<evidence type="ECO:0000259" key="4">
    <source>
        <dbReference type="Pfam" id="PF08241"/>
    </source>
</evidence>
<dbReference type="GO" id="GO:0008757">
    <property type="term" value="F:S-adenosylmethionine-dependent methyltransferase activity"/>
    <property type="evidence" value="ECO:0007669"/>
    <property type="project" value="InterPro"/>
</dbReference>
<evidence type="ECO:0000256" key="3">
    <source>
        <dbReference type="ARBA" id="ARBA00022679"/>
    </source>
</evidence>
<dbReference type="PANTHER" id="PTHR44942:SF4">
    <property type="entry name" value="METHYLTRANSFERASE TYPE 11 DOMAIN-CONTAINING PROTEIN"/>
    <property type="match status" value="1"/>
</dbReference>
<dbReference type="Proteomes" id="UP000265703">
    <property type="component" value="Unassembled WGS sequence"/>
</dbReference>
<dbReference type="InterPro" id="IPR013216">
    <property type="entry name" value="Methyltransf_11"/>
</dbReference>
<dbReference type="Gene3D" id="3.40.50.150">
    <property type="entry name" value="Vaccinia Virus protein VP39"/>
    <property type="match status" value="1"/>
</dbReference>
<reference evidence="5 6" key="1">
    <citation type="submission" date="2018-06" db="EMBL/GenBank/DDBJ databases">
        <title>Comparative genomics reveals the genomic features of Rhizophagus irregularis, R. cerebriforme, R. diaphanum and Gigaspora rosea, and their symbiotic lifestyle signature.</title>
        <authorList>
            <person name="Morin E."/>
            <person name="San Clemente H."/>
            <person name="Chen E.C.H."/>
            <person name="De La Providencia I."/>
            <person name="Hainaut M."/>
            <person name="Kuo A."/>
            <person name="Kohler A."/>
            <person name="Murat C."/>
            <person name="Tang N."/>
            <person name="Roy S."/>
            <person name="Loubradou J."/>
            <person name="Henrissat B."/>
            <person name="Grigoriev I.V."/>
            <person name="Corradi N."/>
            <person name="Roux C."/>
            <person name="Martin F.M."/>
        </authorList>
    </citation>
    <scope>NUCLEOTIDE SEQUENCE [LARGE SCALE GENOMIC DNA]</scope>
    <source>
        <strain evidence="5 6">DAOM 227022</strain>
    </source>
</reference>
<evidence type="ECO:0000256" key="2">
    <source>
        <dbReference type="ARBA" id="ARBA00022603"/>
    </source>
</evidence>
<proteinExistence type="inferred from homology"/>
<dbReference type="OrthoDB" id="10027013at2759"/>
<dbReference type="CDD" id="cd02440">
    <property type="entry name" value="AdoMet_MTases"/>
    <property type="match status" value="1"/>
</dbReference>
<dbReference type="InterPro" id="IPR029063">
    <property type="entry name" value="SAM-dependent_MTases_sf"/>
</dbReference>
<organism evidence="5 6">
    <name type="scientific">Glomus cerebriforme</name>
    <dbReference type="NCBI Taxonomy" id="658196"/>
    <lineage>
        <taxon>Eukaryota</taxon>
        <taxon>Fungi</taxon>
        <taxon>Fungi incertae sedis</taxon>
        <taxon>Mucoromycota</taxon>
        <taxon>Glomeromycotina</taxon>
        <taxon>Glomeromycetes</taxon>
        <taxon>Glomerales</taxon>
        <taxon>Glomeraceae</taxon>
        <taxon>Glomus</taxon>
    </lineage>
</organism>
<evidence type="ECO:0000256" key="1">
    <source>
        <dbReference type="ARBA" id="ARBA00008361"/>
    </source>
</evidence>
<feature type="domain" description="Methyltransferase type 11" evidence="4">
    <location>
        <begin position="44"/>
        <end position="134"/>
    </location>
</feature>
<evidence type="ECO:0000313" key="6">
    <source>
        <dbReference type="Proteomes" id="UP000265703"/>
    </source>
</evidence>
<dbReference type="GO" id="GO:0032259">
    <property type="term" value="P:methylation"/>
    <property type="evidence" value="ECO:0007669"/>
    <property type="project" value="UniProtKB-KW"/>
</dbReference>
<gene>
    <name evidence="5" type="ORF">C1645_735698</name>
</gene>
<protein>
    <submittedName>
        <fullName evidence="5">S-adenosyl-L-methionine-dependent methyltransferase</fullName>
    </submittedName>
</protein>
<sequence>MSTFAHSDFDSAAYNAYRPIYGQNVYEKIYSFHKSHNGQFDTALDIGTGTGQVASELSNSFKQVYATDISPIMLQNAIKKSNVSYSLSTAEDLSQISSNSVDLITTAQAAHWFNMTEFYKETFRVLKPHGTLAIWAYGHNILKDYPNFRQLMKKFIEDDDKLGPYWDKGRESVDNLYRDFKIPEEKFQNIKWEIYDGDETPNTEPLIQTTWDITRLTKYFKTWSAYKNYLAANPNLPDPIDMHIADIRQLNGWKHNEVLQVCWQSVFILAERKP</sequence>
<dbReference type="EMBL" id="QKYT01000108">
    <property type="protein sequence ID" value="RIA93222.1"/>
    <property type="molecule type" value="Genomic_DNA"/>
</dbReference>
<dbReference type="STRING" id="658196.A0A397T5U4"/>
<keyword evidence="6" id="KW-1185">Reference proteome</keyword>
<keyword evidence="3 5" id="KW-0808">Transferase</keyword>
<evidence type="ECO:0000313" key="5">
    <source>
        <dbReference type="EMBL" id="RIA93222.1"/>
    </source>
</evidence>
<comment type="similarity">
    <text evidence="1">Belongs to the methyltransferase superfamily.</text>
</comment>
<dbReference type="AlphaFoldDB" id="A0A397T5U4"/>
<dbReference type="SUPFAM" id="SSF53335">
    <property type="entry name" value="S-adenosyl-L-methionine-dependent methyltransferases"/>
    <property type="match status" value="1"/>
</dbReference>